<dbReference type="SMART" id="SM00530">
    <property type="entry name" value="HTH_XRE"/>
    <property type="match status" value="1"/>
</dbReference>
<evidence type="ECO:0000313" key="2">
    <source>
        <dbReference type="EMBL" id="VUS37660.1"/>
    </source>
</evidence>
<dbReference type="RefSeq" id="WP_142461854.1">
    <property type="nucleotide sequence ID" value="NZ_CABGHF010000002.1"/>
</dbReference>
<dbReference type="AlphaFoldDB" id="A0A564HWL4"/>
<dbReference type="EMBL" id="CABGHF010000002">
    <property type="protein sequence ID" value="VUS37660.1"/>
    <property type="molecule type" value="Genomic_DNA"/>
</dbReference>
<sequence>MKLNEYLQLSGLSQRDFGKKVGASQGMVSHVITGRASLTPRNVLLWCEATGWKVTPHDMDVGAYPNPTDALPAEFSIPSFHKGEVNHENQA</sequence>
<dbReference type="Proteomes" id="UP000318370">
    <property type="component" value="Unassembled WGS sequence"/>
</dbReference>
<dbReference type="InterPro" id="IPR001387">
    <property type="entry name" value="Cro/C1-type_HTH"/>
</dbReference>
<evidence type="ECO:0000259" key="1">
    <source>
        <dbReference type="SMART" id="SM00530"/>
    </source>
</evidence>
<feature type="domain" description="HTH cro/C1-type" evidence="1">
    <location>
        <begin position="2"/>
        <end position="57"/>
    </location>
</feature>
<evidence type="ECO:0000313" key="3">
    <source>
        <dbReference type="Proteomes" id="UP000318370"/>
    </source>
</evidence>
<dbReference type="CDD" id="cd00093">
    <property type="entry name" value="HTH_XRE"/>
    <property type="match status" value="1"/>
</dbReference>
<dbReference type="SUPFAM" id="SSF47413">
    <property type="entry name" value="lambda repressor-like DNA-binding domains"/>
    <property type="match status" value="1"/>
</dbReference>
<proteinExistence type="predicted"/>
<name>A0A564HWL4_9ENTR</name>
<protein>
    <recommendedName>
        <fullName evidence="1">HTH cro/C1-type domain-containing protein</fullName>
    </recommendedName>
</protein>
<organism evidence="2 3">
    <name type="scientific">Klebsiella spallanzanii</name>
    <dbReference type="NCBI Taxonomy" id="2587528"/>
    <lineage>
        <taxon>Bacteria</taxon>
        <taxon>Pseudomonadati</taxon>
        <taxon>Pseudomonadota</taxon>
        <taxon>Gammaproteobacteria</taxon>
        <taxon>Enterobacterales</taxon>
        <taxon>Enterobacteriaceae</taxon>
        <taxon>Klebsiella/Raoultella group</taxon>
        <taxon>Klebsiella</taxon>
    </lineage>
</organism>
<dbReference type="InterPro" id="IPR010982">
    <property type="entry name" value="Lambda_DNA-bd_dom_sf"/>
</dbReference>
<gene>
    <name evidence="2" type="ORF">SB6408_03228</name>
</gene>
<reference evidence="2 3" key="1">
    <citation type="submission" date="2019-07" db="EMBL/GenBank/DDBJ databases">
        <authorList>
            <person name="Brisse S."/>
            <person name="Rodrigues C."/>
            <person name="Thorpe H."/>
        </authorList>
    </citation>
    <scope>NUCLEOTIDE SEQUENCE [LARGE SCALE GENOMIC DNA]</scope>
    <source>
        <strain evidence="2">SB6408</strain>
    </source>
</reference>
<dbReference type="Gene3D" id="1.10.260.40">
    <property type="entry name" value="lambda repressor-like DNA-binding domains"/>
    <property type="match status" value="1"/>
</dbReference>
<accession>A0A564HWL4</accession>
<dbReference type="Pfam" id="PF01381">
    <property type="entry name" value="HTH_3"/>
    <property type="match status" value="1"/>
</dbReference>
<dbReference type="GO" id="GO:0003677">
    <property type="term" value="F:DNA binding"/>
    <property type="evidence" value="ECO:0007669"/>
    <property type="project" value="InterPro"/>
</dbReference>